<keyword evidence="6" id="KW-0175">Coiled coil</keyword>
<name>A0AAJ4RDF6_9BACT</name>
<keyword evidence="3 7" id="KW-0812">Transmembrane</keyword>
<accession>A0AAJ4RDF6</accession>
<dbReference type="EMBL" id="CP027432">
    <property type="protein sequence ID" value="QCI28448.1"/>
    <property type="molecule type" value="Genomic_DNA"/>
</dbReference>
<comment type="subcellular location">
    <subcellularLocation>
        <location evidence="1">Membrane</location>
        <topology evidence="1">Multi-pass membrane protein</topology>
    </subcellularLocation>
</comment>
<evidence type="ECO:0000313" key="8">
    <source>
        <dbReference type="EMBL" id="QCI28448.1"/>
    </source>
</evidence>
<dbReference type="PANTHER" id="PTHR30028:SF0">
    <property type="entry name" value="PROTEIN ALUMINUM SENSITIVE 3"/>
    <property type="match status" value="1"/>
</dbReference>
<reference evidence="8" key="3">
    <citation type="submission" date="2019-06" db="EMBL/GenBank/DDBJ databases">
        <title>A comparative analysis of the Nautiliaceae.</title>
        <authorList>
            <person name="Grosche A."/>
            <person name="Smedile F."/>
            <person name="Vetriani C."/>
        </authorList>
    </citation>
    <scope>NUCLEOTIDE SEQUENCE</scope>
    <source>
        <strain evidence="8">TB6</strain>
    </source>
</reference>
<dbReference type="InterPro" id="IPR005226">
    <property type="entry name" value="UPF0014_fam"/>
</dbReference>
<reference evidence="11" key="1">
    <citation type="submission" date="2018-03" db="EMBL/GenBank/DDBJ databases">
        <title>A comparative analysis of the Nautiliaceae.</title>
        <authorList>
            <person name="Grosche A."/>
            <person name="Smedile F."/>
            <person name="Vetriani C."/>
        </authorList>
    </citation>
    <scope>NUCLEOTIDE SEQUENCE [LARGE SCALE GENOMIC DNA]</scope>
    <source>
        <strain evidence="11">TB6</strain>
    </source>
</reference>
<feature type="transmembrane region" description="Helical" evidence="7">
    <location>
        <begin position="36"/>
        <end position="53"/>
    </location>
</feature>
<dbReference type="Proteomes" id="UP000272781">
    <property type="component" value="Unassembled WGS sequence"/>
</dbReference>
<comment type="similarity">
    <text evidence="2">Belongs to the UPF0014 family.</text>
</comment>
<evidence type="ECO:0000313" key="9">
    <source>
        <dbReference type="EMBL" id="ROR40827.1"/>
    </source>
</evidence>
<sequence>MNLSLIALSFVLVLIPSIITYKLNIGIEKEILKNSIRALLQLTALGFILGFLFKITNPLYYIPVVLFMLLYSAYIAKKRTEYSYKAAFLSLTLATTIILTILISLKIISLKPNEFIPIAGMIIGNALNTYTLTIERLKREIELQRELIEAFIAIGARYSDALKIMQRQAIKAALIPVNNMLQTIGVVAIPGITTGMLLAGASPLKAVTYQIVIIYMLVSINLFSSLFGSFFYIREKGAY</sequence>
<protein>
    <submittedName>
        <fullName evidence="9">ABC transport system permease protein</fullName>
    </submittedName>
    <submittedName>
        <fullName evidence="8">Iron export ABC transporter permease subunit FetB</fullName>
    </submittedName>
</protein>
<reference evidence="9 10" key="2">
    <citation type="submission" date="2018-11" db="EMBL/GenBank/DDBJ databases">
        <title>Genomic Encyclopedia of Type Strains, Phase IV (KMG-IV): sequencing the most valuable type-strain genomes for metagenomic binning, comparative biology and taxonomic classification.</title>
        <authorList>
            <person name="Goeker M."/>
        </authorList>
    </citation>
    <scope>NUCLEOTIDE SEQUENCE [LARGE SCALE GENOMIC DNA]</scope>
    <source>
        <strain evidence="9 10">DSM 27783</strain>
    </source>
</reference>
<feature type="transmembrane region" description="Helical" evidence="7">
    <location>
        <begin position="172"/>
        <end position="192"/>
    </location>
</feature>
<dbReference type="RefSeq" id="WP_123351738.1">
    <property type="nucleotide sequence ID" value="NZ_CP027432.2"/>
</dbReference>
<keyword evidence="5 7" id="KW-0472">Membrane</keyword>
<evidence type="ECO:0000256" key="7">
    <source>
        <dbReference type="SAM" id="Phobius"/>
    </source>
</evidence>
<dbReference type="Proteomes" id="UP000298805">
    <property type="component" value="Chromosome"/>
</dbReference>
<dbReference type="GO" id="GO:0005886">
    <property type="term" value="C:plasma membrane"/>
    <property type="evidence" value="ECO:0007669"/>
    <property type="project" value="TreeGrafter"/>
</dbReference>
<evidence type="ECO:0000256" key="4">
    <source>
        <dbReference type="ARBA" id="ARBA00022989"/>
    </source>
</evidence>
<feature type="transmembrane region" description="Helical" evidence="7">
    <location>
        <begin position="212"/>
        <end position="233"/>
    </location>
</feature>
<proteinExistence type="inferred from homology"/>
<feature type="transmembrane region" description="Helical" evidence="7">
    <location>
        <begin position="59"/>
        <end position="76"/>
    </location>
</feature>
<organism evidence="9 10">
    <name type="scientific">Caminibacter pacificus</name>
    <dbReference type="NCBI Taxonomy" id="1424653"/>
    <lineage>
        <taxon>Bacteria</taxon>
        <taxon>Pseudomonadati</taxon>
        <taxon>Campylobacterota</taxon>
        <taxon>Epsilonproteobacteria</taxon>
        <taxon>Nautiliales</taxon>
        <taxon>Nautiliaceae</taxon>
        <taxon>Caminibacter</taxon>
    </lineage>
</organism>
<dbReference type="EMBL" id="RJVK01000001">
    <property type="protein sequence ID" value="ROR40827.1"/>
    <property type="molecule type" value="Genomic_DNA"/>
</dbReference>
<dbReference type="AlphaFoldDB" id="A0AAJ4RDF6"/>
<dbReference type="PANTHER" id="PTHR30028">
    <property type="entry name" value="UPF0014 INNER MEMBRANE PROTEIN YBBM-RELATED"/>
    <property type="match status" value="1"/>
</dbReference>
<feature type="transmembrane region" description="Helical" evidence="7">
    <location>
        <begin position="6"/>
        <end position="24"/>
    </location>
</feature>
<keyword evidence="11" id="KW-1185">Reference proteome</keyword>
<evidence type="ECO:0000313" key="10">
    <source>
        <dbReference type="Proteomes" id="UP000272781"/>
    </source>
</evidence>
<evidence type="ECO:0000313" key="11">
    <source>
        <dbReference type="Proteomes" id="UP000298805"/>
    </source>
</evidence>
<evidence type="ECO:0000256" key="5">
    <source>
        <dbReference type="ARBA" id="ARBA00023136"/>
    </source>
</evidence>
<evidence type="ECO:0000256" key="3">
    <source>
        <dbReference type="ARBA" id="ARBA00022692"/>
    </source>
</evidence>
<evidence type="ECO:0000256" key="6">
    <source>
        <dbReference type="SAM" id="Coils"/>
    </source>
</evidence>
<evidence type="ECO:0000256" key="2">
    <source>
        <dbReference type="ARBA" id="ARBA00005268"/>
    </source>
</evidence>
<feature type="transmembrane region" description="Helical" evidence="7">
    <location>
        <begin position="115"/>
        <end position="134"/>
    </location>
</feature>
<dbReference type="Pfam" id="PF03649">
    <property type="entry name" value="UPF0014"/>
    <property type="match status" value="1"/>
</dbReference>
<keyword evidence="4 7" id="KW-1133">Transmembrane helix</keyword>
<feature type="coiled-coil region" evidence="6">
    <location>
        <begin position="127"/>
        <end position="154"/>
    </location>
</feature>
<gene>
    <name evidence="8" type="primary">fetB</name>
    <name evidence="8" type="ORF">C6V80_05590</name>
    <name evidence="9" type="ORF">EDC58_0308</name>
</gene>
<evidence type="ECO:0000256" key="1">
    <source>
        <dbReference type="ARBA" id="ARBA00004141"/>
    </source>
</evidence>
<feature type="transmembrane region" description="Helical" evidence="7">
    <location>
        <begin position="88"/>
        <end position="109"/>
    </location>
</feature>